<dbReference type="SUPFAM" id="SSF51126">
    <property type="entry name" value="Pectin lyase-like"/>
    <property type="match status" value="2"/>
</dbReference>
<reference evidence="2" key="1">
    <citation type="submission" date="2020-05" db="EMBL/GenBank/DDBJ databases">
        <authorList>
            <person name="Chiriac C."/>
            <person name="Salcher M."/>
            <person name="Ghai R."/>
            <person name="Kavagutti S V."/>
        </authorList>
    </citation>
    <scope>NUCLEOTIDE SEQUENCE</scope>
</reference>
<gene>
    <name evidence="2" type="ORF">UFOPK3331_01964</name>
</gene>
<accession>A0A6J5ZZB0</accession>
<organism evidence="2">
    <name type="scientific">freshwater metagenome</name>
    <dbReference type="NCBI Taxonomy" id="449393"/>
    <lineage>
        <taxon>unclassified sequences</taxon>
        <taxon>metagenomes</taxon>
        <taxon>ecological metagenomes</taxon>
    </lineage>
</organism>
<dbReference type="SMART" id="SM00710">
    <property type="entry name" value="PbH1"/>
    <property type="match status" value="8"/>
</dbReference>
<dbReference type="InterPro" id="IPR012334">
    <property type="entry name" value="Pectin_lyas_fold"/>
</dbReference>
<dbReference type="PANTHER" id="PTHR11319">
    <property type="entry name" value="G PROTEIN-COUPLED RECEPTOR-RELATED"/>
    <property type="match status" value="1"/>
</dbReference>
<dbReference type="InterPro" id="IPR006626">
    <property type="entry name" value="PbH1"/>
</dbReference>
<protein>
    <submittedName>
        <fullName evidence="2">Unannotated protein</fullName>
    </submittedName>
</protein>
<evidence type="ECO:0000313" key="2">
    <source>
        <dbReference type="EMBL" id="CAB4346722.1"/>
    </source>
</evidence>
<dbReference type="EMBL" id="CAESAL010000123">
    <property type="protein sequence ID" value="CAB4346722.1"/>
    <property type="molecule type" value="Genomic_DNA"/>
</dbReference>
<sequence length="552" mass="54453">MLTAGAGVGTLATALFIGLAGPAGATTLTVSNTLDSGAGSLRQAMINANAAAGADTINFASGVTGTITLASDLPDVTESLTITGPGSAALTISGAGIHHAFALKTVGDGTVTISGLTITNSVRHLSAFDGGAIDAVDTSVNLDDVVLSNNSVDSTSDGGAISVNNTAGIGTVTITNSVISHNSATGSGDGGGGVVIFADEVTITNTKIDHNDAAEYGGIIVSANSVTIKSTTIADNTDQSFVGGLAVQSRHLTLSDSVISGNTSVGGSGGVYLFDMVYKGSGPGTTSITNTRISDNSGGWIGGGAIASLYRVHSTDIDALTVTGNKGGTTGPFGDSNVGGLAILGDVTLSNSTIADNIGLGIDVIGPAGVAINSTLAPSATLRPTRRAFNYDTTLTVAHSTISGNSLQGIASKGFGPRPSSTPSALSPSGPAPTPSVITVTLDHVLAANNGVEDVALPATATFSLIETPNASLIAGTGTVTGVDPGLLPLQDVSDTVSVVPIAMGGAAWNAGNPNFTPPPATDQRGLPRVVDIIDIGAYEVQDPFVLPKFTG</sequence>
<feature type="region of interest" description="Disordered" evidence="1">
    <location>
        <begin position="409"/>
        <end position="433"/>
    </location>
</feature>
<proteinExistence type="predicted"/>
<dbReference type="AlphaFoldDB" id="A0A6J5ZZB0"/>
<dbReference type="PANTHER" id="PTHR11319:SF35">
    <property type="entry name" value="OUTER MEMBRANE PROTEIN PMPC-RELATED"/>
    <property type="match status" value="1"/>
</dbReference>
<dbReference type="InterPro" id="IPR059226">
    <property type="entry name" value="Choice_anch_Q_dom"/>
</dbReference>
<name>A0A6J5ZZB0_9ZZZZ</name>
<dbReference type="InterPro" id="IPR011050">
    <property type="entry name" value="Pectin_lyase_fold/virulence"/>
</dbReference>
<dbReference type="Gene3D" id="2.160.20.10">
    <property type="entry name" value="Single-stranded right-handed beta-helix, Pectin lyase-like"/>
    <property type="match status" value="1"/>
</dbReference>
<evidence type="ECO:0000256" key="1">
    <source>
        <dbReference type="SAM" id="MobiDB-lite"/>
    </source>
</evidence>
<dbReference type="NCBIfam" id="NF041518">
    <property type="entry name" value="choice_anch_Q"/>
    <property type="match status" value="1"/>
</dbReference>